<dbReference type="Proteomes" id="UP000762676">
    <property type="component" value="Unassembled WGS sequence"/>
</dbReference>
<dbReference type="EMBL" id="BMAT01002893">
    <property type="protein sequence ID" value="GFS16397.1"/>
    <property type="molecule type" value="Genomic_DNA"/>
</dbReference>
<evidence type="ECO:0008006" key="3">
    <source>
        <dbReference type="Google" id="ProtNLM"/>
    </source>
</evidence>
<gene>
    <name evidence="1" type="ORF">ElyMa_001472000</name>
</gene>
<name>A0AAV4J0W5_9GAST</name>
<proteinExistence type="predicted"/>
<sequence length="376" mass="43519">MNGDDDHWAVPDDCRLQPDINGKTTFQFHNRGDDANKEYVHADILSFKNATLYRSKDRKETMLHVDGLADRRLRDENHQHFERGYSICHKCVYVFEPITFQDLCANSVDKKVDLKIFRYVQNQIPMYHFSPKTPLAEKDRQYNYEFNMSESDFQKLKKVNSDPCYRSDEGYRIVSLENGGVVVTVNMTKLPMSKKEEATCHVRPSHSYSRMTINSTKPYTTKAITLPHTIEQDYKYKKRLMVFSNNVYCISYTNTVVVWVRPDVALKKIEYVTDNGVAFSNTYSDDDARAKVLSQKHCVLSGPADRCNWLEKCGANKYCSLAVDRHHECKCKKIFATLNGLCVTKKVCTSGFKYVKKTNECEDIDECNASKKTLQR</sequence>
<organism evidence="1 2">
    <name type="scientific">Elysia marginata</name>
    <dbReference type="NCBI Taxonomy" id="1093978"/>
    <lineage>
        <taxon>Eukaryota</taxon>
        <taxon>Metazoa</taxon>
        <taxon>Spiralia</taxon>
        <taxon>Lophotrochozoa</taxon>
        <taxon>Mollusca</taxon>
        <taxon>Gastropoda</taxon>
        <taxon>Heterobranchia</taxon>
        <taxon>Euthyneura</taxon>
        <taxon>Panpulmonata</taxon>
        <taxon>Sacoglossa</taxon>
        <taxon>Placobranchoidea</taxon>
        <taxon>Plakobranchidae</taxon>
        <taxon>Elysia</taxon>
    </lineage>
</organism>
<reference evidence="1 2" key="1">
    <citation type="journal article" date="2021" name="Elife">
        <title>Chloroplast acquisition without the gene transfer in kleptoplastic sea slugs, Plakobranchus ocellatus.</title>
        <authorList>
            <person name="Maeda T."/>
            <person name="Takahashi S."/>
            <person name="Yoshida T."/>
            <person name="Shimamura S."/>
            <person name="Takaki Y."/>
            <person name="Nagai Y."/>
            <person name="Toyoda A."/>
            <person name="Suzuki Y."/>
            <person name="Arimoto A."/>
            <person name="Ishii H."/>
            <person name="Satoh N."/>
            <person name="Nishiyama T."/>
            <person name="Hasebe M."/>
            <person name="Maruyama T."/>
            <person name="Minagawa J."/>
            <person name="Obokata J."/>
            <person name="Shigenobu S."/>
        </authorList>
    </citation>
    <scope>NUCLEOTIDE SEQUENCE [LARGE SCALE GENOMIC DNA]</scope>
</reference>
<evidence type="ECO:0000313" key="1">
    <source>
        <dbReference type="EMBL" id="GFS16397.1"/>
    </source>
</evidence>
<comment type="caution">
    <text evidence="1">The sequence shown here is derived from an EMBL/GenBank/DDBJ whole genome shotgun (WGS) entry which is preliminary data.</text>
</comment>
<keyword evidence="2" id="KW-1185">Reference proteome</keyword>
<evidence type="ECO:0000313" key="2">
    <source>
        <dbReference type="Proteomes" id="UP000762676"/>
    </source>
</evidence>
<protein>
    <recommendedName>
        <fullName evidence="3">EGF-like domain-containing protein</fullName>
    </recommendedName>
</protein>
<accession>A0AAV4J0W5</accession>
<dbReference type="AlphaFoldDB" id="A0AAV4J0W5"/>